<organism evidence="3 4">
    <name type="scientific">Hydra vulgaris</name>
    <name type="common">Hydra</name>
    <name type="synonym">Hydra attenuata</name>
    <dbReference type="NCBI Taxonomy" id="6087"/>
    <lineage>
        <taxon>Eukaryota</taxon>
        <taxon>Metazoa</taxon>
        <taxon>Cnidaria</taxon>
        <taxon>Hydrozoa</taxon>
        <taxon>Hydroidolina</taxon>
        <taxon>Anthoathecata</taxon>
        <taxon>Aplanulata</taxon>
        <taxon>Hydridae</taxon>
        <taxon>Hydra</taxon>
    </lineage>
</organism>
<dbReference type="InterPro" id="IPR016024">
    <property type="entry name" value="ARM-type_fold"/>
</dbReference>
<dbReference type="Gene3D" id="1.25.10.10">
    <property type="entry name" value="Leucine-rich Repeat Variant"/>
    <property type="match status" value="1"/>
</dbReference>
<keyword evidence="1" id="KW-0472">Membrane</keyword>
<dbReference type="InterPro" id="IPR029071">
    <property type="entry name" value="Ubiquitin-like_domsf"/>
</dbReference>
<proteinExistence type="predicted"/>
<feature type="transmembrane region" description="Helical" evidence="1">
    <location>
        <begin position="233"/>
        <end position="256"/>
    </location>
</feature>
<dbReference type="PANTHER" id="PTHR46043">
    <property type="entry name" value="ARM REPEAT SUPERFAMILY PROTEIN"/>
    <property type="match status" value="1"/>
</dbReference>
<gene>
    <name evidence="4" type="primary">LOC101238093</name>
</gene>
<keyword evidence="1" id="KW-1133">Transmembrane helix</keyword>
<dbReference type="PROSITE" id="PS50053">
    <property type="entry name" value="UBIQUITIN_2"/>
    <property type="match status" value="1"/>
</dbReference>
<reference evidence="4" key="1">
    <citation type="submission" date="2025-08" db="UniProtKB">
        <authorList>
            <consortium name="RefSeq"/>
        </authorList>
    </citation>
    <scope>IDENTIFICATION</scope>
</reference>
<feature type="transmembrane region" description="Helical" evidence="1">
    <location>
        <begin position="128"/>
        <end position="146"/>
    </location>
</feature>
<evidence type="ECO:0000313" key="4">
    <source>
        <dbReference type="RefSeq" id="XP_065656605.1"/>
    </source>
</evidence>
<feature type="transmembrane region" description="Helical" evidence="1">
    <location>
        <begin position="152"/>
        <end position="170"/>
    </location>
</feature>
<feature type="transmembrane region" description="Helical" evidence="1">
    <location>
        <begin position="190"/>
        <end position="213"/>
    </location>
</feature>
<dbReference type="InterPro" id="IPR011989">
    <property type="entry name" value="ARM-like"/>
</dbReference>
<dbReference type="GeneID" id="101238093"/>
<evidence type="ECO:0000259" key="2">
    <source>
        <dbReference type="PROSITE" id="PS50053"/>
    </source>
</evidence>
<keyword evidence="1" id="KW-0812">Transmembrane</keyword>
<keyword evidence="3" id="KW-1185">Reference proteome</keyword>
<accession>A0ABM4C4W1</accession>
<protein>
    <submittedName>
        <fullName evidence="4">Uncharacterized protein LOC101238093 isoform X2</fullName>
    </submittedName>
</protein>
<sequence length="622" mass="69820">MLIYVESKVFPNKTFVLLLNQFDTIARARAQMLHILYELGKSNHQFRFRFNKVYLRDAYTFEDYKILDSSVIKMVPMAKMRREILTDTNIQDDHEGNIKKIERFKDGIIDEVQQALLKEITIFNRRETLLSIFRILLWIHLLAAMLSLSTVYVYSAIWTAVIVFYGFIFCPNYTRLGGYVGTSSLSKEYFFATFSIGLILNLTASITMGTFLLLDAMKHGCAELKGDCGYVNIWSIAFYYGHSIFLISTVILVLFLNINCKVEVGDIIEYYLVQNKDVAKVLLVAKIGRMKERRNAAFELASLAATGDDAKAKIVENEGLQVLMNLALCSDEATQEYSTEALAELLTVSSIQDKFIELGGARTLCALLHSASKQLMNEAVMAISYIVSDSETNRHAIVADDGLYDISSAAKRASLLAARVIAGIYLELSFSRDIRTSLAEDAASASALETLCKSHDDETKRLALQTIELLVIENQEFITSRGQLLDYLIQIPTSSSDDQLCLLAGKILLYYAEIKKTCAKLVASPGLKDSLLQLACNPDPVLQNVVVKIILAILENIEDRHDALSIGTIEVLTYLHETCLDRETWEMVEKAIDILHGLTIQKKFSEDSRKTSSTKFSPVQSF</sequence>
<evidence type="ECO:0000313" key="3">
    <source>
        <dbReference type="Proteomes" id="UP001652625"/>
    </source>
</evidence>
<dbReference type="InterPro" id="IPR000626">
    <property type="entry name" value="Ubiquitin-like_dom"/>
</dbReference>
<dbReference type="Proteomes" id="UP001652625">
    <property type="component" value="Chromosome 06"/>
</dbReference>
<dbReference type="SUPFAM" id="SSF54236">
    <property type="entry name" value="Ubiquitin-like"/>
    <property type="match status" value="1"/>
</dbReference>
<feature type="domain" description="Ubiquitin-like" evidence="2">
    <location>
        <begin position="3"/>
        <end position="75"/>
    </location>
</feature>
<dbReference type="RefSeq" id="XP_065656605.1">
    <property type="nucleotide sequence ID" value="XM_065800533.1"/>
</dbReference>
<name>A0ABM4C4W1_HYDVU</name>
<dbReference type="SUPFAM" id="SSF48371">
    <property type="entry name" value="ARM repeat"/>
    <property type="match status" value="1"/>
</dbReference>
<evidence type="ECO:0000256" key="1">
    <source>
        <dbReference type="SAM" id="Phobius"/>
    </source>
</evidence>
<dbReference type="PANTHER" id="PTHR46043:SF13">
    <property type="entry name" value="ARM REPEAT SUPERFAMILY PROTEIN"/>
    <property type="match status" value="1"/>
</dbReference>